<evidence type="ECO:0000313" key="11">
    <source>
        <dbReference type="Proteomes" id="UP000006094"/>
    </source>
</evidence>
<dbReference type="OrthoDB" id="2569624at2"/>
<sequence length="386" mass="43794">MNRFTKIITISMIILLLTTGCWDRVEINDRAFVVMTGLDLYDPEKSTSGERYKPPKNEENRYKITYVLPRFAAIKESISGGASSVVFQTVAKSAYKGTRELTARMDSRPFFQHMKASILGVDVVKNEKYFMEALDGLEREVDISGKIQMFVANDQASDVLTVKSILKPLAYKLQGMGEAYRGTTVYIPKTLEEVITEVEQGDAIIPRIQASGTEIKVAGSAIIKDKKFFAWLGEDETKLVSFLTNNVKKGIMQADYKGINIPYMVQDAETRKVARIEDGKIVMDIMISTKGDVLEYIIDREPRLTDVGFIEELEVIVQEEIKHEAERVINKLQKEMKVDIIGIGDHLKRYNPKIWKQVERDWREVYPTVDVNVKVTSSIIDVGTVE</sequence>
<evidence type="ECO:0000313" key="10">
    <source>
        <dbReference type="EMBL" id="AFS77236.1"/>
    </source>
</evidence>
<evidence type="ECO:0000256" key="4">
    <source>
        <dbReference type="ARBA" id="ARBA00022729"/>
    </source>
</evidence>
<dbReference type="GO" id="GO:0016020">
    <property type="term" value="C:membrane"/>
    <property type="evidence" value="ECO:0007669"/>
    <property type="project" value="UniProtKB-SubCell"/>
</dbReference>
<comment type="similarity">
    <text evidence="2">Belongs to the GerABKC lipoprotein family.</text>
</comment>
<accession>K0AXU5</accession>
<dbReference type="EMBL" id="CP003326">
    <property type="protein sequence ID" value="AFS77236.1"/>
    <property type="molecule type" value="Genomic_DNA"/>
</dbReference>
<keyword evidence="7" id="KW-0449">Lipoprotein</keyword>
<evidence type="ECO:0000259" key="8">
    <source>
        <dbReference type="Pfam" id="PF05504"/>
    </source>
</evidence>
<dbReference type="STRING" id="1128398.Curi_c01560"/>
<dbReference type="RefSeq" id="WP_014966373.1">
    <property type="nucleotide sequence ID" value="NC_018664.1"/>
</dbReference>
<dbReference type="GO" id="GO:0009847">
    <property type="term" value="P:spore germination"/>
    <property type="evidence" value="ECO:0007669"/>
    <property type="project" value="InterPro"/>
</dbReference>
<dbReference type="KEGG" id="cad:Curi_c01560"/>
<reference evidence="10 11" key="1">
    <citation type="journal article" date="2012" name="PLoS ONE">
        <title>The purine-utilizing bacterium Clostridium acidurici 9a: a genome-guided metabolic reconsideration.</title>
        <authorList>
            <person name="Hartwich K."/>
            <person name="Poehlein A."/>
            <person name="Daniel R."/>
        </authorList>
    </citation>
    <scope>NUCLEOTIDE SEQUENCE [LARGE SCALE GENOMIC DNA]</scope>
    <source>
        <strain evidence="11">ATCC 7906 / DSM 604 / BCRC 14475 / CIP 104303 / KCTC 5404 / NCIMB 10678 / 9a</strain>
    </source>
</reference>
<dbReference type="NCBIfam" id="TIGR02887">
    <property type="entry name" value="spore_ger_x_C"/>
    <property type="match status" value="1"/>
</dbReference>
<protein>
    <submittedName>
        <fullName evidence="10">Spore germination protein, Ger(X)C family</fullName>
    </submittedName>
</protein>
<dbReference type="InterPro" id="IPR057336">
    <property type="entry name" value="GerAC_N"/>
</dbReference>
<dbReference type="Pfam" id="PF25198">
    <property type="entry name" value="Spore_GerAC_N"/>
    <property type="match status" value="1"/>
</dbReference>
<evidence type="ECO:0000256" key="5">
    <source>
        <dbReference type="ARBA" id="ARBA00023136"/>
    </source>
</evidence>
<evidence type="ECO:0000256" key="3">
    <source>
        <dbReference type="ARBA" id="ARBA00022544"/>
    </source>
</evidence>
<dbReference type="AlphaFoldDB" id="K0AXU5"/>
<dbReference type="InterPro" id="IPR046953">
    <property type="entry name" value="Spore_GerAC-like_C"/>
</dbReference>
<evidence type="ECO:0000256" key="6">
    <source>
        <dbReference type="ARBA" id="ARBA00023139"/>
    </source>
</evidence>
<keyword evidence="4" id="KW-0732">Signal</keyword>
<keyword evidence="11" id="KW-1185">Reference proteome</keyword>
<evidence type="ECO:0000256" key="7">
    <source>
        <dbReference type="ARBA" id="ARBA00023288"/>
    </source>
</evidence>
<dbReference type="InterPro" id="IPR008844">
    <property type="entry name" value="Spore_GerAC-like"/>
</dbReference>
<organism evidence="10 11">
    <name type="scientific">Gottschalkia acidurici (strain ATCC 7906 / DSM 604 / BCRC 14475 / CIP 104303 / KCTC 5404 / NCIMB 10678 / 9a)</name>
    <name type="common">Clostridium acidurici</name>
    <dbReference type="NCBI Taxonomy" id="1128398"/>
    <lineage>
        <taxon>Bacteria</taxon>
        <taxon>Bacillati</taxon>
        <taxon>Bacillota</taxon>
        <taxon>Tissierellia</taxon>
        <taxon>Tissierellales</taxon>
        <taxon>Gottschalkiaceae</taxon>
        <taxon>Gottschalkia</taxon>
    </lineage>
</organism>
<dbReference type="InterPro" id="IPR038501">
    <property type="entry name" value="Spore_GerAC_C_sf"/>
</dbReference>
<keyword evidence="6" id="KW-0564">Palmitate</keyword>
<name>K0AXU5_GOTA9</name>
<comment type="subcellular location">
    <subcellularLocation>
        <location evidence="1">Membrane</location>
        <topology evidence="1">Lipid-anchor</topology>
    </subcellularLocation>
</comment>
<dbReference type="Pfam" id="PF05504">
    <property type="entry name" value="Spore_GerAC"/>
    <property type="match status" value="1"/>
</dbReference>
<dbReference type="eggNOG" id="ENOG502Z8GN">
    <property type="taxonomic scope" value="Bacteria"/>
</dbReference>
<evidence type="ECO:0000259" key="9">
    <source>
        <dbReference type="Pfam" id="PF25198"/>
    </source>
</evidence>
<evidence type="ECO:0000256" key="2">
    <source>
        <dbReference type="ARBA" id="ARBA00007886"/>
    </source>
</evidence>
<feature type="domain" description="Spore germination protein N-terminal" evidence="9">
    <location>
        <begin position="23"/>
        <end position="209"/>
    </location>
</feature>
<dbReference type="Proteomes" id="UP000006094">
    <property type="component" value="Chromosome"/>
</dbReference>
<dbReference type="Gene3D" id="3.30.300.210">
    <property type="entry name" value="Nutrient germinant receptor protein C, domain 3"/>
    <property type="match status" value="1"/>
</dbReference>
<dbReference type="PROSITE" id="PS51257">
    <property type="entry name" value="PROKAR_LIPOPROTEIN"/>
    <property type="match status" value="1"/>
</dbReference>
<dbReference type="HOGENOM" id="CLU_051140_0_0_9"/>
<keyword evidence="3" id="KW-0309">Germination</keyword>
<dbReference type="PANTHER" id="PTHR35789:SF1">
    <property type="entry name" value="SPORE GERMINATION PROTEIN B3"/>
    <property type="match status" value="1"/>
</dbReference>
<proteinExistence type="inferred from homology"/>
<keyword evidence="5" id="KW-0472">Membrane</keyword>
<dbReference type="PANTHER" id="PTHR35789">
    <property type="entry name" value="SPORE GERMINATION PROTEIN B3"/>
    <property type="match status" value="1"/>
</dbReference>
<gene>
    <name evidence="10" type="ordered locus">Curi_c01560</name>
</gene>
<evidence type="ECO:0000256" key="1">
    <source>
        <dbReference type="ARBA" id="ARBA00004635"/>
    </source>
</evidence>
<feature type="domain" description="Spore germination GerAC-like C-terminal" evidence="8">
    <location>
        <begin position="219"/>
        <end position="383"/>
    </location>
</feature>